<keyword evidence="3" id="KW-1185">Reference proteome</keyword>
<reference evidence="2" key="2">
    <citation type="submission" date="2025-08" db="UniProtKB">
        <authorList>
            <consortium name="Ensembl"/>
        </authorList>
    </citation>
    <scope>IDENTIFICATION</scope>
</reference>
<dbReference type="HOGENOM" id="CLU_048442_0_0_1"/>
<dbReference type="InParanoid" id="W5N9M2"/>
<reference evidence="2" key="3">
    <citation type="submission" date="2025-09" db="UniProtKB">
        <authorList>
            <consortium name="Ensembl"/>
        </authorList>
    </citation>
    <scope>IDENTIFICATION</scope>
</reference>
<dbReference type="EMBL" id="AHAT01029620">
    <property type="status" value="NOT_ANNOTATED_CDS"/>
    <property type="molecule type" value="Genomic_DNA"/>
</dbReference>
<feature type="compositionally biased region" description="Basic residues" evidence="1">
    <location>
        <begin position="1"/>
        <end position="10"/>
    </location>
</feature>
<proteinExistence type="predicted"/>
<feature type="compositionally biased region" description="Polar residues" evidence="1">
    <location>
        <begin position="174"/>
        <end position="189"/>
    </location>
</feature>
<evidence type="ECO:0000313" key="2">
    <source>
        <dbReference type="Ensembl" id="ENSLOCP00000017331.1"/>
    </source>
</evidence>
<name>W5N9M2_LEPOC</name>
<dbReference type="GO" id="GO:0016251">
    <property type="term" value="F:RNA polymerase II general transcription initiation factor activity"/>
    <property type="evidence" value="ECO:0007669"/>
    <property type="project" value="InterPro"/>
</dbReference>
<dbReference type="Ensembl" id="ENSLOCT00000017362.1">
    <property type="protein sequence ID" value="ENSLOCP00000017331.1"/>
    <property type="gene ID" value="ENSLOCG00000014065.1"/>
</dbReference>
<feature type="compositionally biased region" description="Polar residues" evidence="1">
    <location>
        <begin position="267"/>
        <end position="282"/>
    </location>
</feature>
<dbReference type="FunCoup" id="W5N9M2">
    <property type="interactions" value="915"/>
</dbReference>
<accession>W5N9M2</accession>
<sequence>MKPPSRRRAAPVRYSTSEEHKAPPPRVTWAAWSMPERRRLLAALRQQSRCPEIDLPALQSRVPGRSAQEILDFLQFLKGRVNTQVTQTLTQQRQEQQKNKVPVELWADLAQDMAGQLEAPITAAFSQMLVIAATEPSSLFHSYPPRSVQQVDRIIQNVGSSTSRNPSVPIRLSVSANRSPGTPSCSSQKPTPPLSSPVRANQTQGHQTSANSSPAASTSTPPSLPTPSPGPQSSSLISARPGCLLASSTSVSSRKEAPAPTPLIPSSADQSTVRHPTQTQGSGLPLYVNFEKLYRYFNPLSHKKKEPKLTALESAVMLDLLLSLPEELPLLDGRELQHHLRQVHSRLSSPAEPRPLASRKRNSSPGASEAAGADGARPQPGANRAKPDFAKAGLCPLNPFMIPLKLLVRSESRQR</sequence>
<feature type="region of interest" description="Disordered" evidence="1">
    <location>
        <begin position="341"/>
        <end position="394"/>
    </location>
</feature>
<feature type="region of interest" description="Disordered" evidence="1">
    <location>
        <begin position="158"/>
        <end position="282"/>
    </location>
</feature>
<dbReference type="PANTHER" id="PTHR15132">
    <property type="entry name" value="SNRNA-ACTIVATING PROTEIN COMPLEX SUBUNIT 2"/>
    <property type="match status" value="1"/>
</dbReference>
<evidence type="ECO:0000256" key="1">
    <source>
        <dbReference type="SAM" id="MobiDB-lite"/>
    </source>
</evidence>
<feature type="region of interest" description="Disordered" evidence="1">
    <location>
        <begin position="1"/>
        <end position="24"/>
    </location>
</feature>
<dbReference type="PANTHER" id="PTHR15132:SF1">
    <property type="entry name" value="SNRNA-ACTIVATING PROTEIN COMPLEX SUBUNIT 2"/>
    <property type="match status" value="1"/>
</dbReference>
<organism evidence="2 3">
    <name type="scientific">Lepisosteus oculatus</name>
    <name type="common">Spotted gar</name>
    <dbReference type="NCBI Taxonomy" id="7918"/>
    <lineage>
        <taxon>Eukaryota</taxon>
        <taxon>Metazoa</taxon>
        <taxon>Chordata</taxon>
        <taxon>Craniata</taxon>
        <taxon>Vertebrata</taxon>
        <taxon>Euteleostomi</taxon>
        <taxon>Actinopterygii</taxon>
        <taxon>Neopterygii</taxon>
        <taxon>Holostei</taxon>
        <taxon>Semionotiformes</taxon>
        <taxon>Lepisosteidae</taxon>
        <taxon>Lepisosteus</taxon>
    </lineage>
</organism>
<feature type="compositionally biased region" description="Polar residues" evidence="1">
    <location>
        <begin position="198"/>
        <end position="207"/>
    </location>
</feature>
<dbReference type="eggNOG" id="ENOG502S260">
    <property type="taxonomic scope" value="Eukaryota"/>
</dbReference>
<evidence type="ECO:0000313" key="3">
    <source>
        <dbReference type="Proteomes" id="UP000018468"/>
    </source>
</evidence>
<dbReference type="OMA" id="APIEVWI"/>
<dbReference type="Bgee" id="ENSLOCG00000014065">
    <property type="expression patterns" value="Expressed in ovary and 13 other cell types or tissues"/>
</dbReference>
<dbReference type="InterPro" id="IPR021281">
    <property type="entry name" value="SNAPC2"/>
</dbReference>
<reference evidence="3" key="1">
    <citation type="submission" date="2011-12" db="EMBL/GenBank/DDBJ databases">
        <title>The Draft Genome of Lepisosteus oculatus.</title>
        <authorList>
            <consortium name="The Broad Institute Genome Assembly &amp; Analysis Group"/>
            <consortium name="Computational R&amp;D Group"/>
            <consortium name="and Sequencing Platform"/>
            <person name="Di Palma F."/>
            <person name="Alfoldi J."/>
            <person name="Johnson J."/>
            <person name="Berlin A."/>
            <person name="Gnerre S."/>
            <person name="Jaffe D."/>
            <person name="MacCallum I."/>
            <person name="Young S."/>
            <person name="Walker B.J."/>
            <person name="Lander E.S."/>
            <person name="Lindblad-Toh K."/>
        </authorList>
    </citation>
    <scope>NUCLEOTIDE SEQUENCE [LARGE SCALE GENOMIC DNA]</scope>
</reference>
<dbReference type="GeneTree" id="ENSGT00390000017407"/>
<feature type="compositionally biased region" description="Low complexity" evidence="1">
    <location>
        <begin position="208"/>
        <end position="221"/>
    </location>
</feature>
<dbReference type="AlphaFoldDB" id="W5N9M2"/>
<dbReference type="Proteomes" id="UP000018468">
    <property type="component" value="Linkage group LG2"/>
</dbReference>
<dbReference type="GO" id="GO:0016604">
    <property type="term" value="C:nuclear body"/>
    <property type="evidence" value="ECO:0000318"/>
    <property type="project" value="GO_Central"/>
</dbReference>
<dbReference type="Pfam" id="PF11035">
    <property type="entry name" value="SNAPC2"/>
    <property type="match status" value="1"/>
</dbReference>
<protein>
    <submittedName>
        <fullName evidence="2">Small nuclear RNA activating complex, polypeptide 2</fullName>
    </submittedName>
</protein>
<dbReference type="GO" id="GO:0035622">
    <property type="term" value="P:intrahepatic bile duct development"/>
    <property type="evidence" value="ECO:0007669"/>
    <property type="project" value="Ensembl"/>
</dbReference>
<dbReference type="GO" id="GO:0009301">
    <property type="term" value="P:snRNA transcription"/>
    <property type="evidence" value="ECO:0007669"/>
    <property type="project" value="InterPro"/>
</dbReference>